<evidence type="ECO:0008006" key="4">
    <source>
        <dbReference type="Google" id="ProtNLM"/>
    </source>
</evidence>
<keyword evidence="3" id="KW-1185">Reference proteome</keyword>
<sequence>MQGFKIVMHAFRMVWNNLKEALQISLIPLLIVGAVAYVLLPSFDLDVSDPEAVAQALQPLLLVWLAWIIVTTWIFVSWHRYVLLEEYPTGWMPALHLSQILSYLGHGLMIGLVAGLALVPGAVFAAASPTLGSIFLFIGVIGAILIFYRLVPMLPAAAIGRRMKFAEVWAATEGANGTIVTIILILIVIQSILQLAFGTLAAIAPMLEVIASMGFTFFLGLVNVSILTTFYGHYVEGRSID</sequence>
<keyword evidence="1" id="KW-1133">Transmembrane helix</keyword>
<dbReference type="EMBL" id="FWFX01000005">
    <property type="protein sequence ID" value="SLN41545.1"/>
    <property type="molecule type" value="Genomic_DNA"/>
</dbReference>
<feature type="transmembrane region" description="Helical" evidence="1">
    <location>
        <begin position="21"/>
        <end position="40"/>
    </location>
</feature>
<reference evidence="2 3" key="1">
    <citation type="submission" date="2017-03" db="EMBL/GenBank/DDBJ databases">
        <authorList>
            <person name="Afonso C.L."/>
            <person name="Miller P.J."/>
            <person name="Scott M.A."/>
            <person name="Spackman E."/>
            <person name="Goraichik I."/>
            <person name="Dimitrov K.M."/>
            <person name="Suarez D.L."/>
            <person name="Swayne D.E."/>
        </authorList>
    </citation>
    <scope>NUCLEOTIDE SEQUENCE [LARGE SCALE GENOMIC DNA]</scope>
    <source>
        <strain evidence="2 3">CECT 7450</strain>
    </source>
</reference>
<keyword evidence="1" id="KW-0472">Membrane</keyword>
<feature type="transmembrane region" description="Helical" evidence="1">
    <location>
        <begin position="133"/>
        <end position="158"/>
    </location>
</feature>
<accession>A0A1X6Z5I6</accession>
<proteinExistence type="predicted"/>
<name>A0A1X6Z5I6_9RHOB</name>
<dbReference type="AlphaFoldDB" id="A0A1X6Z5I6"/>
<evidence type="ECO:0000313" key="2">
    <source>
        <dbReference type="EMBL" id="SLN41545.1"/>
    </source>
</evidence>
<feature type="transmembrane region" description="Helical" evidence="1">
    <location>
        <begin position="100"/>
        <end position="127"/>
    </location>
</feature>
<keyword evidence="1" id="KW-0812">Transmembrane</keyword>
<evidence type="ECO:0000313" key="3">
    <source>
        <dbReference type="Proteomes" id="UP000193061"/>
    </source>
</evidence>
<protein>
    <recommendedName>
        <fullName evidence="4">Glycerophosphoryl diester phosphodiesterase membrane domain-containing protein</fullName>
    </recommendedName>
</protein>
<gene>
    <name evidence="2" type="ORF">ROA7450_02018</name>
</gene>
<feature type="transmembrane region" description="Helical" evidence="1">
    <location>
        <begin position="209"/>
        <end position="231"/>
    </location>
</feature>
<evidence type="ECO:0000256" key="1">
    <source>
        <dbReference type="SAM" id="Phobius"/>
    </source>
</evidence>
<feature type="transmembrane region" description="Helical" evidence="1">
    <location>
        <begin position="179"/>
        <end position="203"/>
    </location>
</feature>
<organism evidence="2 3">
    <name type="scientific">Roseovarius albus</name>
    <dbReference type="NCBI Taxonomy" id="1247867"/>
    <lineage>
        <taxon>Bacteria</taxon>
        <taxon>Pseudomonadati</taxon>
        <taxon>Pseudomonadota</taxon>
        <taxon>Alphaproteobacteria</taxon>
        <taxon>Rhodobacterales</taxon>
        <taxon>Roseobacteraceae</taxon>
        <taxon>Roseovarius</taxon>
    </lineage>
</organism>
<dbReference type="Proteomes" id="UP000193061">
    <property type="component" value="Unassembled WGS sequence"/>
</dbReference>
<feature type="transmembrane region" description="Helical" evidence="1">
    <location>
        <begin position="60"/>
        <end position="79"/>
    </location>
</feature>